<dbReference type="GO" id="GO:0007166">
    <property type="term" value="P:cell surface receptor signaling pathway"/>
    <property type="evidence" value="ECO:0007669"/>
    <property type="project" value="TreeGrafter"/>
</dbReference>
<protein>
    <recommendedName>
        <fullName evidence="4">LNR domain-containing protein</fullName>
    </recommendedName>
</protein>
<sequence length="89" mass="9809">MCTARKQWYPPLEELGCIKRCEPFIADNYCDGGNNWAFCDYDGGDCCVSTVKTKEVIPFPTGCDIQGKCACLDPNAKENNPNTQSPNHG</sequence>
<dbReference type="AlphaFoldDB" id="A0AAV6Z356"/>
<feature type="domain" description="LNR" evidence="4">
    <location>
        <begin position="10"/>
        <end position="47"/>
    </location>
</feature>
<evidence type="ECO:0000259" key="4">
    <source>
        <dbReference type="SMART" id="SM00004"/>
    </source>
</evidence>
<dbReference type="Proteomes" id="UP000824782">
    <property type="component" value="Unassembled WGS sequence"/>
</dbReference>
<dbReference type="EMBL" id="WNYA01006502">
    <property type="protein sequence ID" value="KAG8541829.1"/>
    <property type="molecule type" value="Genomic_DNA"/>
</dbReference>
<name>A0AAV6Z356_ENGPU</name>
<dbReference type="InterPro" id="IPR043543">
    <property type="entry name" value="PAPPA/PAPPA2"/>
</dbReference>
<evidence type="ECO:0000256" key="3">
    <source>
        <dbReference type="ARBA" id="ARBA00023180"/>
    </source>
</evidence>
<comment type="caution">
    <text evidence="5">The sequence shown here is derived from an EMBL/GenBank/DDBJ whole genome shotgun (WGS) entry which is preliminary data.</text>
</comment>
<keyword evidence="2" id="KW-1015">Disulfide bond</keyword>
<dbReference type="InterPro" id="IPR000800">
    <property type="entry name" value="Notch_dom"/>
</dbReference>
<organism evidence="5 6">
    <name type="scientific">Engystomops pustulosus</name>
    <name type="common">Tungara frog</name>
    <name type="synonym">Physalaemus pustulosus</name>
    <dbReference type="NCBI Taxonomy" id="76066"/>
    <lineage>
        <taxon>Eukaryota</taxon>
        <taxon>Metazoa</taxon>
        <taxon>Chordata</taxon>
        <taxon>Craniata</taxon>
        <taxon>Vertebrata</taxon>
        <taxon>Euteleostomi</taxon>
        <taxon>Amphibia</taxon>
        <taxon>Batrachia</taxon>
        <taxon>Anura</taxon>
        <taxon>Neobatrachia</taxon>
        <taxon>Hyloidea</taxon>
        <taxon>Leptodactylidae</taxon>
        <taxon>Leiuperinae</taxon>
        <taxon>Engystomops</taxon>
    </lineage>
</organism>
<dbReference type="PANTHER" id="PTHR46130">
    <property type="entry name" value="LAMGL DOMAIN-CONTAINING PROTEIN"/>
    <property type="match status" value="1"/>
</dbReference>
<dbReference type="GO" id="GO:0006508">
    <property type="term" value="P:proteolysis"/>
    <property type="evidence" value="ECO:0007669"/>
    <property type="project" value="TreeGrafter"/>
</dbReference>
<evidence type="ECO:0000313" key="6">
    <source>
        <dbReference type="Proteomes" id="UP000824782"/>
    </source>
</evidence>
<evidence type="ECO:0000256" key="1">
    <source>
        <dbReference type="ARBA" id="ARBA00022737"/>
    </source>
</evidence>
<reference evidence="5" key="1">
    <citation type="thesis" date="2020" institute="ProQuest LLC" country="789 East Eisenhower Parkway, Ann Arbor, MI, USA">
        <title>Comparative Genomics and Chromosome Evolution.</title>
        <authorList>
            <person name="Mudd A.B."/>
        </authorList>
    </citation>
    <scope>NUCLEOTIDE SEQUENCE</scope>
    <source>
        <strain evidence="5">237g6f4</strain>
        <tissue evidence="5">Blood</tissue>
    </source>
</reference>
<keyword evidence="3" id="KW-0325">Glycoprotein</keyword>
<dbReference type="PANTHER" id="PTHR46130:SF2">
    <property type="entry name" value="PAPPALYSIN-1"/>
    <property type="match status" value="1"/>
</dbReference>
<evidence type="ECO:0000313" key="5">
    <source>
        <dbReference type="EMBL" id="KAG8541829.1"/>
    </source>
</evidence>
<dbReference type="GO" id="GO:0005615">
    <property type="term" value="C:extracellular space"/>
    <property type="evidence" value="ECO:0007669"/>
    <property type="project" value="TreeGrafter"/>
</dbReference>
<proteinExistence type="predicted"/>
<dbReference type="GO" id="GO:0004222">
    <property type="term" value="F:metalloendopeptidase activity"/>
    <property type="evidence" value="ECO:0007669"/>
    <property type="project" value="TreeGrafter"/>
</dbReference>
<dbReference type="SMART" id="SM00004">
    <property type="entry name" value="NL"/>
    <property type="match status" value="1"/>
</dbReference>
<keyword evidence="1" id="KW-0677">Repeat</keyword>
<evidence type="ECO:0000256" key="2">
    <source>
        <dbReference type="ARBA" id="ARBA00023157"/>
    </source>
</evidence>
<keyword evidence="6" id="KW-1185">Reference proteome</keyword>
<gene>
    <name evidence="5" type="ORF">GDO81_028161</name>
</gene>
<accession>A0AAV6Z356</accession>